<feature type="region of interest" description="Disordered" evidence="1">
    <location>
        <begin position="1"/>
        <end position="104"/>
    </location>
</feature>
<evidence type="ECO:0000313" key="2">
    <source>
        <dbReference type="EMBL" id="EKM74717.1"/>
    </source>
</evidence>
<protein>
    <submittedName>
        <fullName evidence="2">Uncharacterized protein</fullName>
    </submittedName>
</protein>
<gene>
    <name evidence="2" type="ORF">AGABI1DRAFT_132973</name>
</gene>
<sequence length="104" mass="11792">MNIHRKQKVTARALESEESLTKRLRNHANVDHSDEIRSLPSISNPETHEGSQLSTKNTEREEEDMNRAETNEEGLNEETEPEDMPEDSQAKLGSSLSVIHPQQS</sequence>
<organism evidence="2 3">
    <name type="scientific">Agaricus bisporus var. burnettii (strain JB137-S8 / ATCC MYA-4627 / FGSC 10392)</name>
    <name type="common">White button mushroom</name>
    <dbReference type="NCBI Taxonomy" id="597362"/>
    <lineage>
        <taxon>Eukaryota</taxon>
        <taxon>Fungi</taxon>
        <taxon>Dikarya</taxon>
        <taxon>Basidiomycota</taxon>
        <taxon>Agaricomycotina</taxon>
        <taxon>Agaricomycetes</taxon>
        <taxon>Agaricomycetidae</taxon>
        <taxon>Agaricales</taxon>
        <taxon>Agaricineae</taxon>
        <taxon>Agaricaceae</taxon>
        <taxon>Agaricus</taxon>
    </lineage>
</organism>
<feature type="compositionally biased region" description="Acidic residues" evidence="1">
    <location>
        <begin position="71"/>
        <end position="86"/>
    </location>
</feature>
<dbReference type="GeneID" id="18827817"/>
<keyword evidence="3" id="KW-1185">Reference proteome</keyword>
<evidence type="ECO:0000256" key="1">
    <source>
        <dbReference type="SAM" id="MobiDB-lite"/>
    </source>
</evidence>
<feature type="compositionally biased region" description="Basic and acidic residues" evidence="1">
    <location>
        <begin position="28"/>
        <end position="37"/>
    </location>
</feature>
<feature type="compositionally biased region" description="Polar residues" evidence="1">
    <location>
        <begin position="40"/>
        <end position="56"/>
    </location>
</feature>
<reference evidence="3" key="1">
    <citation type="journal article" date="2012" name="Proc. Natl. Acad. Sci. U.S.A.">
        <title>Genome sequence of the button mushroom Agaricus bisporus reveals mechanisms governing adaptation to a humic-rich ecological niche.</title>
        <authorList>
            <person name="Morin E."/>
            <person name="Kohler A."/>
            <person name="Baker A.R."/>
            <person name="Foulongne-Oriol M."/>
            <person name="Lombard V."/>
            <person name="Nagy L.G."/>
            <person name="Ohm R.A."/>
            <person name="Patyshakuliyeva A."/>
            <person name="Brun A."/>
            <person name="Aerts A.L."/>
            <person name="Bailey A.M."/>
            <person name="Billette C."/>
            <person name="Coutinho P.M."/>
            <person name="Deakin G."/>
            <person name="Doddapaneni H."/>
            <person name="Floudas D."/>
            <person name="Grimwood J."/>
            <person name="Hilden K."/>
            <person name="Kuees U."/>
            <person name="LaButti K.M."/>
            <person name="Lapidus A."/>
            <person name="Lindquist E.A."/>
            <person name="Lucas S.M."/>
            <person name="Murat C."/>
            <person name="Riley R.W."/>
            <person name="Salamov A.A."/>
            <person name="Schmutz J."/>
            <person name="Subramanian V."/>
            <person name="Woesten H.A.B."/>
            <person name="Xu J."/>
            <person name="Eastwood D.C."/>
            <person name="Foster G.D."/>
            <person name="Sonnenberg A.S."/>
            <person name="Cullen D."/>
            <person name="de Vries R.P."/>
            <person name="Lundell T."/>
            <person name="Hibbett D.S."/>
            <person name="Henrissat B."/>
            <person name="Burton K.S."/>
            <person name="Kerrigan R.W."/>
            <person name="Challen M.P."/>
            <person name="Grigoriev I.V."/>
            <person name="Martin F."/>
        </authorList>
    </citation>
    <scope>NUCLEOTIDE SEQUENCE [LARGE SCALE GENOMIC DNA]</scope>
    <source>
        <strain evidence="3">JB137-S8 / ATCC MYA-4627 / FGSC 10392</strain>
    </source>
</reference>
<accession>K5WVY3</accession>
<dbReference type="HOGENOM" id="CLU_2249269_0_0_1"/>
<dbReference type="EMBL" id="JH971430">
    <property type="protein sequence ID" value="EKM74717.1"/>
    <property type="molecule type" value="Genomic_DNA"/>
</dbReference>
<dbReference type="Proteomes" id="UP000008493">
    <property type="component" value="Unassembled WGS sequence"/>
</dbReference>
<dbReference type="InParanoid" id="K5WVY3"/>
<feature type="compositionally biased region" description="Polar residues" evidence="1">
    <location>
        <begin position="91"/>
        <end position="104"/>
    </location>
</feature>
<proteinExistence type="predicted"/>
<evidence type="ECO:0000313" key="3">
    <source>
        <dbReference type="Proteomes" id="UP000008493"/>
    </source>
</evidence>
<dbReference type="RefSeq" id="XP_007334671.1">
    <property type="nucleotide sequence ID" value="XM_007334609.1"/>
</dbReference>
<name>K5WVY3_AGABU</name>
<dbReference type="AlphaFoldDB" id="K5WVY3"/>
<dbReference type="KEGG" id="abp:AGABI1DRAFT132973"/>